<comment type="caution">
    <text evidence="2">The sequence shown here is derived from an EMBL/GenBank/DDBJ whole genome shotgun (WGS) entry which is preliminary data.</text>
</comment>
<feature type="compositionally biased region" description="Basic and acidic residues" evidence="1">
    <location>
        <begin position="115"/>
        <end position="138"/>
    </location>
</feature>
<name>A0A642UXC5_9ASCO</name>
<feature type="compositionally biased region" description="Basic and acidic residues" evidence="1">
    <location>
        <begin position="163"/>
        <end position="192"/>
    </location>
</feature>
<feature type="compositionally biased region" description="Basic residues" evidence="1">
    <location>
        <begin position="81"/>
        <end position="90"/>
    </location>
</feature>
<feature type="compositionally biased region" description="Basic and acidic residues" evidence="1">
    <location>
        <begin position="62"/>
        <end position="80"/>
    </location>
</feature>
<evidence type="ECO:0000313" key="3">
    <source>
        <dbReference type="Proteomes" id="UP000761534"/>
    </source>
</evidence>
<dbReference type="EMBL" id="SWFS01000382">
    <property type="protein sequence ID" value="KAA8907236.1"/>
    <property type="molecule type" value="Genomic_DNA"/>
</dbReference>
<organism evidence="2 3">
    <name type="scientific">Trichomonascus ciferrii</name>
    <dbReference type="NCBI Taxonomy" id="44093"/>
    <lineage>
        <taxon>Eukaryota</taxon>
        <taxon>Fungi</taxon>
        <taxon>Dikarya</taxon>
        <taxon>Ascomycota</taxon>
        <taxon>Saccharomycotina</taxon>
        <taxon>Dipodascomycetes</taxon>
        <taxon>Dipodascales</taxon>
        <taxon>Trichomonascaceae</taxon>
        <taxon>Trichomonascus</taxon>
        <taxon>Trichomonascus ciferrii complex</taxon>
    </lineage>
</organism>
<dbReference type="VEuPathDB" id="FungiDB:TRICI_005012"/>
<reference evidence="2" key="1">
    <citation type="journal article" date="2019" name="G3 (Bethesda)">
        <title>Genome Assemblies of Two Rare Opportunistic Yeast Pathogens: Diutina rugosa (syn. Candida rugosa) and Trichomonascus ciferrii (syn. Candida ciferrii).</title>
        <authorList>
            <person name="Mixao V."/>
            <person name="Saus E."/>
            <person name="Hansen A.P."/>
            <person name="Lass-Florl C."/>
            <person name="Gabaldon T."/>
        </authorList>
    </citation>
    <scope>NUCLEOTIDE SEQUENCE</scope>
    <source>
        <strain evidence="2">CBS 4856</strain>
    </source>
</reference>
<gene>
    <name evidence="2" type="ORF">TRICI_005012</name>
</gene>
<evidence type="ECO:0000313" key="2">
    <source>
        <dbReference type="EMBL" id="KAA8907236.1"/>
    </source>
</evidence>
<protein>
    <submittedName>
        <fullName evidence="2">Uncharacterized protein</fullName>
    </submittedName>
</protein>
<feature type="compositionally biased region" description="Basic and acidic residues" evidence="1">
    <location>
        <begin position="145"/>
        <end position="154"/>
    </location>
</feature>
<accession>A0A642UXC5</accession>
<proteinExistence type="predicted"/>
<dbReference type="AlphaFoldDB" id="A0A642UXC5"/>
<dbReference type="Proteomes" id="UP000761534">
    <property type="component" value="Unassembled WGS sequence"/>
</dbReference>
<feature type="region of interest" description="Disordered" evidence="1">
    <location>
        <begin position="26"/>
        <end position="216"/>
    </location>
</feature>
<keyword evidence="3" id="KW-1185">Reference proteome</keyword>
<evidence type="ECO:0000256" key="1">
    <source>
        <dbReference type="SAM" id="MobiDB-lite"/>
    </source>
</evidence>
<sequence>MNTMPKSVKRIQGVWRLAIWQKLASRWADDEDEVDQGKTKTSPSKGLEASKWADSDDEEEEERPKEKVELKPKNKKEGRSPKKSPKKHVNNRGPDQSHDNHMGQPGRSLAQRLSPRKDEEAQKPVREKSPTPKRSDKHSQHHRAREAAHSERERNRLRKLQGPKRDWDKDINENRLPNEQKPENGQKSKESNIESSRPPPKTEEKPLSKEELDKMFKDLATMQTVDWDDDDL</sequence>
<feature type="compositionally biased region" description="Basic and acidic residues" evidence="1">
    <location>
        <begin position="200"/>
        <end position="216"/>
    </location>
</feature>